<organism evidence="1 2">
    <name type="scientific">Vararia minispora EC-137</name>
    <dbReference type="NCBI Taxonomy" id="1314806"/>
    <lineage>
        <taxon>Eukaryota</taxon>
        <taxon>Fungi</taxon>
        <taxon>Dikarya</taxon>
        <taxon>Basidiomycota</taxon>
        <taxon>Agaricomycotina</taxon>
        <taxon>Agaricomycetes</taxon>
        <taxon>Russulales</taxon>
        <taxon>Lachnocladiaceae</taxon>
        <taxon>Vararia</taxon>
    </lineage>
</organism>
<comment type="caution">
    <text evidence="1">The sequence shown here is derived from an EMBL/GenBank/DDBJ whole genome shotgun (WGS) entry which is preliminary data.</text>
</comment>
<proteinExistence type="predicted"/>
<dbReference type="EMBL" id="MU274013">
    <property type="protein sequence ID" value="KAI0027092.1"/>
    <property type="molecule type" value="Genomic_DNA"/>
</dbReference>
<keyword evidence="2" id="KW-1185">Reference proteome</keyword>
<gene>
    <name evidence="1" type="ORF">K488DRAFT_91350</name>
</gene>
<reference evidence="1" key="2">
    <citation type="journal article" date="2022" name="New Phytol.">
        <title>Evolutionary transition to the ectomycorrhizal habit in the genomes of a hyperdiverse lineage of mushroom-forming fungi.</title>
        <authorList>
            <person name="Looney B."/>
            <person name="Miyauchi S."/>
            <person name="Morin E."/>
            <person name="Drula E."/>
            <person name="Courty P.E."/>
            <person name="Kohler A."/>
            <person name="Kuo A."/>
            <person name="LaButti K."/>
            <person name="Pangilinan J."/>
            <person name="Lipzen A."/>
            <person name="Riley R."/>
            <person name="Andreopoulos W."/>
            <person name="He G."/>
            <person name="Johnson J."/>
            <person name="Nolan M."/>
            <person name="Tritt A."/>
            <person name="Barry K.W."/>
            <person name="Grigoriev I.V."/>
            <person name="Nagy L.G."/>
            <person name="Hibbett D."/>
            <person name="Henrissat B."/>
            <person name="Matheny P.B."/>
            <person name="Labbe J."/>
            <person name="Martin F.M."/>
        </authorList>
    </citation>
    <scope>NUCLEOTIDE SEQUENCE</scope>
    <source>
        <strain evidence="1">EC-137</strain>
    </source>
</reference>
<sequence length="207" mass="22576">MDGEGSDTDDESAHGSGNDNSREGRSAEKRKHRKCLAQEEKFLLEQLEALSAEVREDLEECVHLEYQKKVAEREAWLSFLAGVSPPPDGDVDAPGLRFDQYDPEGHADICERIQDHGLQGLAKKFSMPKARTSTSKTSSLLAMSQGLVFPESKEDETVGLETYWPGEIFSFDPSAGDSNRGGALEVSGRPGGMLWFDASPNTIGATP</sequence>
<evidence type="ECO:0000313" key="1">
    <source>
        <dbReference type="EMBL" id="KAI0027092.1"/>
    </source>
</evidence>
<dbReference type="Proteomes" id="UP000814128">
    <property type="component" value="Unassembled WGS sequence"/>
</dbReference>
<name>A0ACB8Q625_9AGAM</name>
<reference evidence="1" key="1">
    <citation type="submission" date="2021-02" db="EMBL/GenBank/DDBJ databases">
        <authorList>
            <consortium name="DOE Joint Genome Institute"/>
            <person name="Ahrendt S."/>
            <person name="Looney B.P."/>
            <person name="Miyauchi S."/>
            <person name="Morin E."/>
            <person name="Drula E."/>
            <person name="Courty P.E."/>
            <person name="Chicoki N."/>
            <person name="Fauchery L."/>
            <person name="Kohler A."/>
            <person name="Kuo A."/>
            <person name="Labutti K."/>
            <person name="Pangilinan J."/>
            <person name="Lipzen A."/>
            <person name="Riley R."/>
            <person name="Andreopoulos W."/>
            <person name="He G."/>
            <person name="Johnson J."/>
            <person name="Barry K.W."/>
            <person name="Grigoriev I.V."/>
            <person name="Nagy L."/>
            <person name="Hibbett D."/>
            <person name="Henrissat B."/>
            <person name="Matheny P.B."/>
            <person name="Labbe J."/>
            <person name="Martin F."/>
        </authorList>
    </citation>
    <scope>NUCLEOTIDE SEQUENCE</scope>
    <source>
        <strain evidence="1">EC-137</strain>
    </source>
</reference>
<accession>A0ACB8Q625</accession>
<protein>
    <submittedName>
        <fullName evidence="1">Uncharacterized protein</fullName>
    </submittedName>
</protein>
<evidence type="ECO:0000313" key="2">
    <source>
        <dbReference type="Proteomes" id="UP000814128"/>
    </source>
</evidence>